<evidence type="ECO:0000313" key="10">
    <source>
        <dbReference type="Proteomes" id="UP000292052"/>
    </source>
</evidence>
<keyword evidence="6" id="KW-0675">Receptor</keyword>
<dbReference type="GO" id="GO:0005886">
    <property type="term" value="C:plasma membrane"/>
    <property type="evidence" value="ECO:0007669"/>
    <property type="project" value="UniProtKB-SubCell"/>
</dbReference>
<evidence type="ECO:0000256" key="3">
    <source>
        <dbReference type="ARBA" id="ARBA00022692"/>
    </source>
</evidence>
<dbReference type="GO" id="GO:0043025">
    <property type="term" value="C:neuronal cell body"/>
    <property type="evidence" value="ECO:0007669"/>
    <property type="project" value="TreeGrafter"/>
</dbReference>
<dbReference type="OrthoDB" id="6711906at2759"/>
<dbReference type="GO" id="GO:0050909">
    <property type="term" value="P:sensory perception of taste"/>
    <property type="evidence" value="ECO:0007669"/>
    <property type="project" value="InterPro"/>
</dbReference>
<keyword evidence="2" id="KW-1003">Cell membrane</keyword>
<keyword evidence="7" id="KW-0807">Transducer</keyword>
<evidence type="ECO:0000256" key="6">
    <source>
        <dbReference type="ARBA" id="ARBA00023170"/>
    </source>
</evidence>
<dbReference type="Proteomes" id="UP000292052">
    <property type="component" value="Unassembled WGS sequence"/>
</dbReference>
<dbReference type="GO" id="GO:0008049">
    <property type="term" value="P:male courtship behavior"/>
    <property type="evidence" value="ECO:0007669"/>
    <property type="project" value="TreeGrafter"/>
</dbReference>
<dbReference type="InterPro" id="IPR013604">
    <property type="entry name" value="7TM_chemorcpt"/>
</dbReference>
<name>A0A482WAK3_ASBVE</name>
<organism evidence="9 10">
    <name type="scientific">Asbolus verrucosus</name>
    <name type="common">Desert ironclad beetle</name>
    <dbReference type="NCBI Taxonomy" id="1661398"/>
    <lineage>
        <taxon>Eukaryota</taxon>
        <taxon>Metazoa</taxon>
        <taxon>Ecdysozoa</taxon>
        <taxon>Arthropoda</taxon>
        <taxon>Hexapoda</taxon>
        <taxon>Insecta</taxon>
        <taxon>Pterygota</taxon>
        <taxon>Neoptera</taxon>
        <taxon>Endopterygota</taxon>
        <taxon>Coleoptera</taxon>
        <taxon>Polyphaga</taxon>
        <taxon>Cucujiformia</taxon>
        <taxon>Tenebrionidae</taxon>
        <taxon>Pimeliinae</taxon>
        <taxon>Asbolus</taxon>
    </lineage>
</organism>
<dbReference type="Pfam" id="PF08395">
    <property type="entry name" value="7tm_7"/>
    <property type="match status" value="1"/>
</dbReference>
<dbReference type="EMBL" id="QDEB01010981">
    <property type="protein sequence ID" value="RZC42094.1"/>
    <property type="molecule type" value="Genomic_DNA"/>
</dbReference>
<feature type="transmembrane region" description="Helical" evidence="8">
    <location>
        <begin position="12"/>
        <end position="29"/>
    </location>
</feature>
<protein>
    <submittedName>
        <fullName evidence="9">7tm 7 domain containing protein</fullName>
    </submittedName>
</protein>
<dbReference type="AlphaFoldDB" id="A0A482WAK3"/>
<feature type="transmembrane region" description="Helical" evidence="8">
    <location>
        <begin position="127"/>
        <end position="146"/>
    </location>
</feature>
<comment type="subcellular location">
    <subcellularLocation>
        <location evidence="1">Cell membrane</location>
        <topology evidence="1">Multi-pass membrane protein</topology>
    </subcellularLocation>
</comment>
<evidence type="ECO:0000256" key="1">
    <source>
        <dbReference type="ARBA" id="ARBA00004651"/>
    </source>
</evidence>
<accession>A0A482WAK3</accession>
<comment type="caution">
    <text evidence="9">The sequence shown here is derived from an EMBL/GenBank/DDBJ whole genome shotgun (WGS) entry which is preliminary data.</text>
</comment>
<keyword evidence="10" id="KW-1185">Reference proteome</keyword>
<evidence type="ECO:0000256" key="4">
    <source>
        <dbReference type="ARBA" id="ARBA00022989"/>
    </source>
</evidence>
<keyword evidence="4 8" id="KW-1133">Transmembrane helix</keyword>
<dbReference type="GO" id="GO:0007635">
    <property type="term" value="P:chemosensory behavior"/>
    <property type="evidence" value="ECO:0007669"/>
    <property type="project" value="TreeGrafter"/>
</dbReference>
<keyword evidence="5 8" id="KW-0472">Membrane</keyword>
<keyword evidence="3 8" id="KW-0812">Transmembrane</keyword>
<sequence length="149" mass="16889">MSVLNETVKVFNDIFGWIILFIIIGSGMRNLNYMDFLIKGGALLQDFRIVVYEVWAIIQSWVGLLAIILLCDATLKEHEAILALVSKLELSTDLASAEHDELETFVDVVERNGPKFRAANFFSIDKSILLSFLNTIVTFFLIIIQYKSP</sequence>
<dbReference type="PANTHER" id="PTHR21143">
    <property type="entry name" value="INVERTEBRATE GUSTATORY RECEPTOR"/>
    <property type="match status" value="1"/>
</dbReference>
<evidence type="ECO:0000313" key="9">
    <source>
        <dbReference type="EMBL" id="RZC42094.1"/>
    </source>
</evidence>
<gene>
    <name evidence="9" type="ORF">BDFB_014143</name>
</gene>
<dbReference type="PANTHER" id="PTHR21143:SF104">
    <property type="entry name" value="GUSTATORY RECEPTOR 8A-RELATED"/>
    <property type="match status" value="1"/>
</dbReference>
<dbReference type="GO" id="GO:0007165">
    <property type="term" value="P:signal transduction"/>
    <property type="evidence" value="ECO:0007669"/>
    <property type="project" value="UniProtKB-KW"/>
</dbReference>
<dbReference type="GO" id="GO:0030424">
    <property type="term" value="C:axon"/>
    <property type="evidence" value="ECO:0007669"/>
    <property type="project" value="TreeGrafter"/>
</dbReference>
<proteinExistence type="predicted"/>
<dbReference type="GO" id="GO:0030425">
    <property type="term" value="C:dendrite"/>
    <property type="evidence" value="ECO:0007669"/>
    <property type="project" value="TreeGrafter"/>
</dbReference>
<reference evidence="9 10" key="1">
    <citation type="submission" date="2017-03" db="EMBL/GenBank/DDBJ databases">
        <title>Genome of the blue death feigning beetle - Asbolus verrucosus.</title>
        <authorList>
            <person name="Rider S.D."/>
        </authorList>
    </citation>
    <scope>NUCLEOTIDE SEQUENCE [LARGE SCALE GENOMIC DNA]</scope>
    <source>
        <strain evidence="9">Butters</strain>
        <tissue evidence="9">Head and leg muscle</tissue>
    </source>
</reference>
<evidence type="ECO:0000256" key="2">
    <source>
        <dbReference type="ARBA" id="ARBA00022475"/>
    </source>
</evidence>
<evidence type="ECO:0000256" key="7">
    <source>
        <dbReference type="ARBA" id="ARBA00023224"/>
    </source>
</evidence>
<evidence type="ECO:0000256" key="5">
    <source>
        <dbReference type="ARBA" id="ARBA00023136"/>
    </source>
</evidence>
<evidence type="ECO:0000256" key="8">
    <source>
        <dbReference type="SAM" id="Phobius"/>
    </source>
</evidence>
<feature type="transmembrane region" description="Helical" evidence="8">
    <location>
        <begin position="49"/>
        <end position="71"/>
    </location>
</feature>